<proteinExistence type="predicted"/>
<comment type="caution">
    <text evidence="2">The sequence shown here is derived from an EMBL/GenBank/DDBJ whole genome shotgun (WGS) entry which is preliminary data.</text>
</comment>
<dbReference type="EMBL" id="JABEZY010260668">
    <property type="protein sequence ID" value="MBA0754231.1"/>
    <property type="molecule type" value="Genomic_DNA"/>
</dbReference>
<dbReference type="OrthoDB" id="1704342at2759"/>
<organism evidence="2 3">
    <name type="scientific">Gossypium gossypioides</name>
    <name type="common">Mexican cotton</name>
    <name type="synonym">Selera gossypioides</name>
    <dbReference type="NCBI Taxonomy" id="34282"/>
    <lineage>
        <taxon>Eukaryota</taxon>
        <taxon>Viridiplantae</taxon>
        <taxon>Streptophyta</taxon>
        <taxon>Embryophyta</taxon>
        <taxon>Tracheophyta</taxon>
        <taxon>Spermatophyta</taxon>
        <taxon>Magnoliopsida</taxon>
        <taxon>eudicotyledons</taxon>
        <taxon>Gunneridae</taxon>
        <taxon>Pentapetalae</taxon>
        <taxon>rosids</taxon>
        <taxon>malvids</taxon>
        <taxon>Malvales</taxon>
        <taxon>Malvaceae</taxon>
        <taxon>Malvoideae</taxon>
        <taxon>Gossypium</taxon>
    </lineage>
</organism>
<reference evidence="2 3" key="1">
    <citation type="journal article" date="2019" name="Genome Biol. Evol.">
        <title>Insights into the evolution of the New World diploid cottons (Gossypium, subgenus Houzingenia) based on genome sequencing.</title>
        <authorList>
            <person name="Grover C.E."/>
            <person name="Arick M.A. 2nd"/>
            <person name="Thrash A."/>
            <person name="Conover J.L."/>
            <person name="Sanders W.S."/>
            <person name="Peterson D.G."/>
            <person name="Frelichowski J.E."/>
            <person name="Scheffler J.A."/>
            <person name="Scheffler B.E."/>
            <person name="Wendel J.F."/>
        </authorList>
    </citation>
    <scope>NUCLEOTIDE SEQUENCE [LARGE SCALE GENOMIC DNA]</scope>
    <source>
        <strain evidence="2">5</strain>
        <tissue evidence="2">Leaf</tissue>
    </source>
</reference>
<keyword evidence="3" id="KW-1185">Reference proteome</keyword>
<dbReference type="Proteomes" id="UP000593579">
    <property type="component" value="Unassembled WGS sequence"/>
</dbReference>
<dbReference type="Pfam" id="PF14372">
    <property type="entry name" value="hAT-like_RNase-H"/>
    <property type="match status" value="1"/>
</dbReference>
<evidence type="ECO:0000313" key="3">
    <source>
        <dbReference type="Proteomes" id="UP000593579"/>
    </source>
</evidence>
<sequence length="35" mass="4291">MIKQMQEKFNEYWVEYSLILSCAAILDSRYKLNYV</sequence>
<gene>
    <name evidence="2" type="ORF">Gogos_022205</name>
</gene>
<dbReference type="GO" id="GO:0003677">
    <property type="term" value="F:DNA binding"/>
    <property type="evidence" value="ECO:0007669"/>
    <property type="project" value="InterPro"/>
</dbReference>
<name>A0A7J9D0P8_GOSGO</name>
<feature type="domain" description="hAT-like transposase RNase-H fold" evidence="1">
    <location>
        <begin position="1"/>
        <end position="35"/>
    </location>
</feature>
<accession>A0A7J9D0P8</accession>
<dbReference type="InterPro" id="IPR025525">
    <property type="entry name" value="hAT-like_transposase_RNase-H"/>
</dbReference>
<evidence type="ECO:0000259" key="1">
    <source>
        <dbReference type="Pfam" id="PF14372"/>
    </source>
</evidence>
<dbReference type="AlphaFoldDB" id="A0A7J9D0P8"/>
<protein>
    <recommendedName>
        <fullName evidence="1">hAT-like transposase RNase-H fold domain-containing protein</fullName>
    </recommendedName>
</protein>
<evidence type="ECO:0000313" key="2">
    <source>
        <dbReference type="EMBL" id="MBA0754231.1"/>
    </source>
</evidence>